<comment type="function">
    <text evidence="12">Catalyzes the oxidation of 5,10-methylenetetrahydrofolate to 5,10-methenyltetrahydrofolate and then the hydrolysis of 5,10-methenyltetrahydrofolate to 10-formyltetrahydrofolate.</text>
</comment>
<comment type="caution">
    <text evidence="12">Lacks conserved residue(s) required for the propagation of feature annotation.</text>
</comment>
<evidence type="ECO:0000256" key="9">
    <source>
        <dbReference type="ARBA" id="ARBA00023102"/>
    </source>
</evidence>
<dbReference type="PANTHER" id="PTHR48099">
    <property type="entry name" value="C-1-TETRAHYDROFOLATE SYNTHASE, CYTOPLASMIC-RELATED"/>
    <property type="match status" value="1"/>
</dbReference>
<sequence>MSDPTIIDGKKVSKQVQEQAAQRVEKIKQATGVTPCLVTVLVGSDPASITYTQMKRKRCEAVGMKSMKVELPTETTTDQLLAKIKELGDDPAIHGILLQHPVPSQIDERAAFEAIPASKDVDGVTIASFGAMAFDLPGFGCATPAGICDLIDAYDIDCTGKHAVVIGRSPILGKPMAMMLLARHATVTICHSRTVDLPSVVKQGDIVVAAVGIPNFVKGDWLKEGAIVLDAGYNPGNVGDCDYESCFPKSSMITPVPGGVGPTTIAALINQTSIGAARQLGLDPNNL</sequence>
<evidence type="ECO:0000256" key="10">
    <source>
        <dbReference type="ARBA" id="ARBA00023167"/>
    </source>
</evidence>
<evidence type="ECO:0000256" key="1">
    <source>
        <dbReference type="ARBA" id="ARBA00004777"/>
    </source>
</evidence>
<proteinExistence type="inferred from homology"/>
<comment type="similarity">
    <text evidence="12">Belongs to the tetrahydrofolate dehydrogenase/cyclohydrolase family.</text>
</comment>
<evidence type="ECO:0000256" key="2">
    <source>
        <dbReference type="ARBA" id="ARBA00011738"/>
    </source>
</evidence>
<comment type="pathway">
    <text evidence="1 12">One-carbon metabolism; tetrahydrofolate interconversion.</text>
</comment>
<evidence type="ECO:0000256" key="8">
    <source>
        <dbReference type="ARBA" id="ARBA00023002"/>
    </source>
</evidence>
<dbReference type="GO" id="GO:0009086">
    <property type="term" value="P:methionine biosynthetic process"/>
    <property type="evidence" value="ECO:0007669"/>
    <property type="project" value="UniProtKB-KW"/>
</dbReference>
<feature type="domain" description="Tetrahydrofolate dehydrogenase/cyclohydrolase NAD(P)-binding" evidence="14">
    <location>
        <begin position="142"/>
        <end position="277"/>
    </location>
</feature>
<keyword evidence="5 12" id="KW-0658">Purine biosynthesis</keyword>
<evidence type="ECO:0000256" key="12">
    <source>
        <dbReference type="HAMAP-Rule" id="MF_01576"/>
    </source>
</evidence>
<dbReference type="UniPathway" id="UPA00193"/>
<accession>A0A517YSC2</accession>
<dbReference type="GO" id="GO:0004488">
    <property type="term" value="F:methylenetetrahydrofolate dehydrogenase (NADP+) activity"/>
    <property type="evidence" value="ECO:0007669"/>
    <property type="project" value="UniProtKB-UniRule"/>
</dbReference>
<organism evidence="15 16">
    <name type="scientific">Poriferisphaera corsica</name>
    <dbReference type="NCBI Taxonomy" id="2528020"/>
    <lineage>
        <taxon>Bacteria</taxon>
        <taxon>Pseudomonadati</taxon>
        <taxon>Planctomycetota</taxon>
        <taxon>Phycisphaerae</taxon>
        <taxon>Phycisphaerales</taxon>
        <taxon>Phycisphaeraceae</taxon>
        <taxon>Poriferisphaera</taxon>
    </lineage>
</organism>
<feature type="domain" description="Tetrahydrofolate dehydrogenase/cyclohydrolase catalytic" evidence="13">
    <location>
        <begin position="7"/>
        <end position="122"/>
    </location>
</feature>
<dbReference type="InterPro" id="IPR020630">
    <property type="entry name" value="THF_DH/CycHdrlase_cat_dom"/>
</dbReference>
<keyword evidence="9 12" id="KW-0368">Histidine biosynthesis</keyword>
<reference evidence="15 16" key="1">
    <citation type="submission" date="2019-02" db="EMBL/GenBank/DDBJ databases">
        <title>Deep-cultivation of Planctomycetes and their phenomic and genomic characterization uncovers novel biology.</title>
        <authorList>
            <person name="Wiegand S."/>
            <person name="Jogler M."/>
            <person name="Boedeker C."/>
            <person name="Pinto D."/>
            <person name="Vollmers J."/>
            <person name="Rivas-Marin E."/>
            <person name="Kohn T."/>
            <person name="Peeters S.H."/>
            <person name="Heuer A."/>
            <person name="Rast P."/>
            <person name="Oberbeckmann S."/>
            <person name="Bunk B."/>
            <person name="Jeske O."/>
            <person name="Meyerdierks A."/>
            <person name="Storesund J.E."/>
            <person name="Kallscheuer N."/>
            <person name="Luecker S."/>
            <person name="Lage O.M."/>
            <person name="Pohl T."/>
            <person name="Merkel B.J."/>
            <person name="Hornburger P."/>
            <person name="Mueller R.-W."/>
            <person name="Bruemmer F."/>
            <person name="Labrenz M."/>
            <person name="Spormann A.M."/>
            <person name="Op den Camp H."/>
            <person name="Overmann J."/>
            <person name="Amann R."/>
            <person name="Jetten M.S.M."/>
            <person name="Mascher T."/>
            <person name="Medema M.H."/>
            <person name="Devos D.P."/>
            <person name="Kaster A.-K."/>
            <person name="Ovreas L."/>
            <person name="Rohde M."/>
            <person name="Galperin M.Y."/>
            <person name="Jogler C."/>
        </authorList>
    </citation>
    <scope>NUCLEOTIDE SEQUENCE [LARGE SCALE GENOMIC DNA]</scope>
    <source>
        <strain evidence="15 16">KS4</strain>
    </source>
</reference>
<keyword evidence="6 12" id="KW-0378">Hydrolase</keyword>
<dbReference type="InterPro" id="IPR046346">
    <property type="entry name" value="Aminoacid_DH-like_N_sf"/>
</dbReference>
<dbReference type="GO" id="GO:0035999">
    <property type="term" value="P:tetrahydrofolate interconversion"/>
    <property type="evidence" value="ECO:0007669"/>
    <property type="project" value="UniProtKB-UniRule"/>
</dbReference>
<keyword evidence="8 12" id="KW-0560">Oxidoreductase</keyword>
<keyword evidence="4 12" id="KW-0028">Amino-acid biosynthesis</keyword>
<evidence type="ECO:0000256" key="4">
    <source>
        <dbReference type="ARBA" id="ARBA00022605"/>
    </source>
</evidence>
<dbReference type="InterPro" id="IPR020631">
    <property type="entry name" value="THF_DH/CycHdrlase_NAD-bd_dom"/>
</dbReference>
<dbReference type="GO" id="GO:0000105">
    <property type="term" value="P:L-histidine biosynthetic process"/>
    <property type="evidence" value="ECO:0007669"/>
    <property type="project" value="UniProtKB-KW"/>
</dbReference>
<dbReference type="PRINTS" id="PR00085">
    <property type="entry name" value="THFDHDRGNASE"/>
</dbReference>
<gene>
    <name evidence="12 15" type="primary">folD</name>
    <name evidence="15" type="ORF">KS4_11530</name>
</gene>
<dbReference type="OrthoDB" id="9803580at2"/>
<dbReference type="GO" id="GO:0004477">
    <property type="term" value="F:methenyltetrahydrofolate cyclohydrolase activity"/>
    <property type="evidence" value="ECO:0007669"/>
    <property type="project" value="UniProtKB-UniRule"/>
</dbReference>
<dbReference type="KEGG" id="pcor:KS4_11530"/>
<evidence type="ECO:0000313" key="15">
    <source>
        <dbReference type="EMBL" id="QDU33111.1"/>
    </source>
</evidence>
<dbReference type="FunFam" id="3.40.50.10860:FF:000005">
    <property type="entry name" value="C-1-tetrahydrofolate synthase, cytoplasmic, putative"/>
    <property type="match status" value="1"/>
</dbReference>
<dbReference type="GO" id="GO:0006164">
    <property type="term" value="P:purine nucleotide biosynthetic process"/>
    <property type="evidence" value="ECO:0007669"/>
    <property type="project" value="UniProtKB-KW"/>
</dbReference>
<dbReference type="EC" id="1.5.1.5" evidence="12"/>
<evidence type="ECO:0000259" key="14">
    <source>
        <dbReference type="Pfam" id="PF02882"/>
    </source>
</evidence>
<dbReference type="Proteomes" id="UP000317369">
    <property type="component" value="Chromosome"/>
</dbReference>
<comment type="catalytic activity">
    <reaction evidence="12">
        <text>(6R)-5,10-methenyltetrahydrofolate + H2O = (6R)-10-formyltetrahydrofolate + H(+)</text>
        <dbReference type="Rhea" id="RHEA:23700"/>
        <dbReference type="ChEBI" id="CHEBI:15377"/>
        <dbReference type="ChEBI" id="CHEBI:15378"/>
        <dbReference type="ChEBI" id="CHEBI:57455"/>
        <dbReference type="ChEBI" id="CHEBI:195366"/>
        <dbReference type="EC" id="3.5.4.9"/>
    </reaction>
</comment>
<evidence type="ECO:0000256" key="6">
    <source>
        <dbReference type="ARBA" id="ARBA00022801"/>
    </source>
</evidence>
<dbReference type="SUPFAM" id="SSF53223">
    <property type="entry name" value="Aminoacid dehydrogenase-like, N-terminal domain"/>
    <property type="match status" value="1"/>
</dbReference>
<keyword evidence="3 12" id="KW-0554">One-carbon metabolism</keyword>
<dbReference type="Pfam" id="PF02882">
    <property type="entry name" value="THF_DHG_CYH_C"/>
    <property type="match status" value="1"/>
</dbReference>
<dbReference type="InterPro" id="IPR000672">
    <property type="entry name" value="THF_DH/CycHdrlase"/>
</dbReference>
<dbReference type="CDD" id="cd01080">
    <property type="entry name" value="NAD_bind_m-THF_DH_Cyclohyd"/>
    <property type="match status" value="1"/>
</dbReference>
<evidence type="ECO:0000256" key="5">
    <source>
        <dbReference type="ARBA" id="ARBA00022755"/>
    </source>
</evidence>
<feature type="binding site" evidence="12">
    <location>
        <begin position="167"/>
        <end position="169"/>
    </location>
    <ligand>
        <name>NADP(+)</name>
        <dbReference type="ChEBI" id="CHEBI:58349"/>
    </ligand>
</feature>
<evidence type="ECO:0000259" key="13">
    <source>
        <dbReference type="Pfam" id="PF00763"/>
    </source>
</evidence>
<dbReference type="Pfam" id="PF00763">
    <property type="entry name" value="THF_DHG_CYH"/>
    <property type="match status" value="1"/>
</dbReference>
<keyword evidence="7 12" id="KW-0521">NADP</keyword>
<evidence type="ECO:0000256" key="7">
    <source>
        <dbReference type="ARBA" id="ARBA00022857"/>
    </source>
</evidence>
<evidence type="ECO:0000256" key="11">
    <source>
        <dbReference type="ARBA" id="ARBA00023268"/>
    </source>
</evidence>
<dbReference type="FunFam" id="3.40.50.720:FF:000006">
    <property type="entry name" value="Bifunctional protein FolD"/>
    <property type="match status" value="1"/>
</dbReference>
<keyword evidence="11 12" id="KW-0511">Multifunctional enzyme</keyword>
<dbReference type="Gene3D" id="3.40.50.10860">
    <property type="entry name" value="Leucine Dehydrogenase, chain A, domain 1"/>
    <property type="match status" value="1"/>
</dbReference>
<evidence type="ECO:0000256" key="3">
    <source>
        <dbReference type="ARBA" id="ARBA00022563"/>
    </source>
</evidence>
<keyword evidence="10 12" id="KW-0486">Methionine biosynthesis</keyword>
<comment type="subunit">
    <text evidence="2 12">Homodimer.</text>
</comment>
<protein>
    <recommendedName>
        <fullName evidence="12">Bifunctional protein FolD</fullName>
    </recommendedName>
    <domain>
        <recommendedName>
            <fullName evidence="12">Methylenetetrahydrofolate dehydrogenase</fullName>
            <ecNumber evidence="12">1.5.1.5</ecNumber>
        </recommendedName>
    </domain>
    <domain>
        <recommendedName>
            <fullName evidence="12">Methenyltetrahydrofolate cyclohydrolase</fullName>
            <ecNumber evidence="12">3.5.4.9</ecNumber>
        </recommendedName>
    </domain>
</protein>
<comment type="catalytic activity">
    <reaction evidence="12">
        <text>(6R)-5,10-methylene-5,6,7,8-tetrahydrofolate + NADP(+) = (6R)-5,10-methenyltetrahydrofolate + NADPH</text>
        <dbReference type="Rhea" id="RHEA:22812"/>
        <dbReference type="ChEBI" id="CHEBI:15636"/>
        <dbReference type="ChEBI" id="CHEBI:57455"/>
        <dbReference type="ChEBI" id="CHEBI:57783"/>
        <dbReference type="ChEBI" id="CHEBI:58349"/>
        <dbReference type="EC" id="1.5.1.5"/>
    </reaction>
</comment>
<keyword evidence="16" id="KW-1185">Reference proteome</keyword>
<dbReference type="AlphaFoldDB" id="A0A517YSC2"/>
<evidence type="ECO:0000313" key="16">
    <source>
        <dbReference type="Proteomes" id="UP000317369"/>
    </source>
</evidence>
<dbReference type="Gene3D" id="3.40.50.720">
    <property type="entry name" value="NAD(P)-binding Rossmann-like Domain"/>
    <property type="match status" value="1"/>
</dbReference>
<dbReference type="SUPFAM" id="SSF51735">
    <property type="entry name" value="NAD(P)-binding Rossmann-fold domains"/>
    <property type="match status" value="1"/>
</dbReference>
<dbReference type="EC" id="3.5.4.9" evidence="12"/>
<dbReference type="RefSeq" id="WP_145075708.1">
    <property type="nucleotide sequence ID" value="NZ_CP036425.1"/>
</dbReference>
<dbReference type="HAMAP" id="MF_01576">
    <property type="entry name" value="THF_DHG_CYH"/>
    <property type="match status" value="1"/>
</dbReference>
<dbReference type="EMBL" id="CP036425">
    <property type="protein sequence ID" value="QDU33111.1"/>
    <property type="molecule type" value="Genomic_DNA"/>
</dbReference>
<dbReference type="GO" id="GO:0005829">
    <property type="term" value="C:cytosol"/>
    <property type="evidence" value="ECO:0007669"/>
    <property type="project" value="TreeGrafter"/>
</dbReference>
<dbReference type="PANTHER" id="PTHR48099:SF5">
    <property type="entry name" value="C-1-TETRAHYDROFOLATE SYNTHASE, CYTOPLASMIC"/>
    <property type="match status" value="1"/>
</dbReference>
<name>A0A517YSC2_9BACT</name>
<dbReference type="InterPro" id="IPR036291">
    <property type="entry name" value="NAD(P)-bd_dom_sf"/>
</dbReference>